<proteinExistence type="predicted"/>
<gene>
    <name evidence="1" type="ORF">PYK22_02007</name>
</gene>
<sequence>MIRACNIILPKRRTCGLCECAIDVKANYLLYKQTDKKDRTTLRTWLSALPLTKKTIEPMMRAGHARWKIETFAQELRGPF</sequence>
<reference evidence="1 2" key="2">
    <citation type="submission" date="2015-01" db="EMBL/GenBank/DDBJ databases">
        <title>Complete genome sequence of Pyrinomonas methylaliphatogenes type strain K22T.</title>
        <authorList>
            <person name="Lee K.C.Y."/>
            <person name="Power J.F."/>
            <person name="Dunfield P.F."/>
            <person name="Morgan X.C."/>
            <person name="Huttenhower C."/>
            <person name="Stott M.B."/>
        </authorList>
    </citation>
    <scope>NUCLEOTIDE SEQUENCE [LARGE SCALE GENOMIC DNA]</scope>
    <source>
        <strain evidence="1 2">K22</strain>
    </source>
</reference>
<organism evidence="1 2">
    <name type="scientific">Pyrinomonas methylaliphatogenes</name>
    <dbReference type="NCBI Taxonomy" id="454194"/>
    <lineage>
        <taxon>Bacteria</taxon>
        <taxon>Pseudomonadati</taxon>
        <taxon>Acidobacteriota</taxon>
        <taxon>Blastocatellia</taxon>
        <taxon>Blastocatellales</taxon>
        <taxon>Pyrinomonadaceae</taxon>
        <taxon>Pyrinomonas</taxon>
    </lineage>
</organism>
<keyword evidence="2" id="KW-1185">Reference proteome</keyword>
<dbReference type="EMBL" id="CBXV010000007">
    <property type="protein sequence ID" value="CDM65998.1"/>
    <property type="molecule type" value="Genomic_DNA"/>
</dbReference>
<reference evidence="1 2" key="1">
    <citation type="submission" date="2013-12" db="EMBL/GenBank/DDBJ databases">
        <authorList>
            <person name="Stott M."/>
        </authorList>
    </citation>
    <scope>NUCLEOTIDE SEQUENCE [LARGE SCALE GENOMIC DNA]</scope>
    <source>
        <strain evidence="1 2">K22</strain>
    </source>
</reference>
<evidence type="ECO:0008006" key="3">
    <source>
        <dbReference type="Google" id="ProtNLM"/>
    </source>
</evidence>
<accession>A0A0B6WXK8</accession>
<dbReference type="RefSeq" id="WP_041976816.1">
    <property type="nucleotide sequence ID" value="NZ_CBXV010000007.1"/>
</dbReference>
<name>A0A0B6WXK8_9BACT</name>
<evidence type="ECO:0000313" key="2">
    <source>
        <dbReference type="Proteomes" id="UP000031518"/>
    </source>
</evidence>
<dbReference type="OrthoDB" id="6192860at2"/>
<protein>
    <recommendedName>
        <fullName evidence="3">Transposase</fullName>
    </recommendedName>
</protein>
<evidence type="ECO:0000313" key="1">
    <source>
        <dbReference type="EMBL" id="CDM65998.1"/>
    </source>
</evidence>
<dbReference type="Proteomes" id="UP000031518">
    <property type="component" value="Unassembled WGS sequence"/>
</dbReference>
<dbReference type="AlphaFoldDB" id="A0A0B6WXK8"/>